<evidence type="ECO:0000313" key="4">
    <source>
        <dbReference type="EMBL" id="GAA4345264.1"/>
    </source>
</evidence>
<keyword evidence="3" id="KW-0472">Membrane</keyword>
<evidence type="ECO:0000256" key="2">
    <source>
        <dbReference type="SAM" id="MobiDB-lite"/>
    </source>
</evidence>
<reference evidence="5" key="1">
    <citation type="journal article" date="2019" name="Int. J. Syst. Evol. Microbiol.">
        <title>The Global Catalogue of Microorganisms (GCM) 10K type strain sequencing project: providing services to taxonomists for standard genome sequencing and annotation.</title>
        <authorList>
            <consortium name="The Broad Institute Genomics Platform"/>
            <consortium name="The Broad Institute Genome Sequencing Center for Infectious Disease"/>
            <person name="Wu L."/>
            <person name="Ma J."/>
        </authorList>
    </citation>
    <scope>NUCLEOTIDE SEQUENCE [LARGE SCALE GENOMIC DNA]</scope>
    <source>
        <strain evidence="5">JCM 17804</strain>
    </source>
</reference>
<feature type="compositionally biased region" description="Acidic residues" evidence="2">
    <location>
        <begin position="394"/>
        <end position="403"/>
    </location>
</feature>
<protein>
    <recommendedName>
        <fullName evidence="6">Tetratricopeptide repeat protein</fullName>
    </recommendedName>
</protein>
<dbReference type="EMBL" id="BAABGJ010000027">
    <property type="protein sequence ID" value="GAA4345264.1"/>
    <property type="molecule type" value="Genomic_DNA"/>
</dbReference>
<dbReference type="Proteomes" id="UP001500975">
    <property type="component" value="Unassembled WGS sequence"/>
</dbReference>
<evidence type="ECO:0008006" key="6">
    <source>
        <dbReference type="Google" id="ProtNLM"/>
    </source>
</evidence>
<feature type="region of interest" description="Disordered" evidence="2">
    <location>
        <begin position="348"/>
        <end position="416"/>
    </location>
</feature>
<organism evidence="4 5">
    <name type="scientific">Variovorax defluvii</name>
    <dbReference type="NCBI Taxonomy" id="913761"/>
    <lineage>
        <taxon>Bacteria</taxon>
        <taxon>Pseudomonadati</taxon>
        <taxon>Pseudomonadota</taxon>
        <taxon>Betaproteobacteria</taxon>
        <taxon>Burkholderiales</taxon>
        <taxon>Comamonadaceae</taxon>
        <taxon>Variovorax</taxon>
    </lineage>
</organism>
<evidence type="ECO:0000313" key="5">
    <source>
        <dbReference type="Proteomes" id="UP001500975"/>
    </source>
</evidence>
<feature type="transmembrane region" description="Helical" evidence="3">
    <location>
        <begin position="314"/>
        <end position="336"/>
    </location>
</feature>
<evidence type="ECO:0000256" key="3">
    <source>
        <dbReference type="SAM" id="Phobius"/>
    </source>
</evidence>
<feature type="compositionally biased region" description="Low complexity" evidence="2">
    <location>
        <begin position="161"/>
        <end position="199"/>
    </location>
</feature>
<evidence type="ECO:0000256" key="1">
    <source>
        <dbReference type="SAM" id="Coils"/>
    </source>
</evidence>
<keyword evidence="3" id="KW-0812">Transmembrane</keyword>
<dbReference type="InterPro" id="IPR051425">
    <property type="entry name" value="Formin_Homology"/>
</dbReference>
<comment type="caution">
    <text evidence="4">The sequence shown here is derived from an EMBL/GenBank/DDBJ whole genome shotgun (WGS) entry which is preliminary data.</text>
</comment>
<dbReference type="RefSeq" id="WP_345538729.1">
    <property type="nucleotide sequence ID" value="NZ_BAABGJ010000027.1"/>
</dbReference>
<keyword evidence="3" id="KW-1133">Transmembrane helix</keyword>
<feature type="region of interest" description="Disordered" evidence="2">
    <location>
        <begin position="121"/>
        <end position="208"/>
    </location>
</feature>
<keyword evidence="5" id="KW-1185">Reference proteome</keyword>
<dbReference type="PANTHER" id="PTHR45725:SF1">
    <property type="entry name" value="DISHEVELLED ASSOCIATED ACTIVATOR OF MORPHOGENESIS, ISOFORM D"/>
    <property type="match status" value="1"/>
</dbReference>
<dbReference type="PANTHER" id="PTHR45725">
    <property type="entry name" value="FORMIN HOMOLOGY 2 FAMILY MEMBER"/>
    <property type="match status" value="1"/>
</dbReference>
<feature type="compositionally biased region" description="Polar residues" evidence="2">
    <location>
        <begin position="377"/>
        <end position="389"/>
    </location>
</feature>
<gene>
    <name evidence="4" type="ORF">GCM10023165_29150</name>
</gene>
<sequence length="708" mass="75575">MTIGRPQGAVWIGKPLDVVIPLALDAAEAGGSLCLEAEVVQGEVPMPNGSLRVSLEPGANPANSRIRIRSSASVDEPVVNVSVRAGCEMRLTRSYVLLADVPAQSSLPIIAQAQAPAAVRAPQGRTAGSAASGSGASFDGEGGAPVRRQAAPVPRASAQDAESAPPRRSAAPAPAPRSPVQSPAARASTPRTPAPQTAAPAPPRRETAAGAPRLQLEALEPAPVAQPGLKTTTQLAMPATEDPARRAAAAADWRALGGEAGAAPRESQVESERIKALEATLATLREQTAQNQRVLLELRTELAQARESRYSNPLVYALIGLLLLALIAILMLWRLAARRAEPAWWREPAAASEEGPTRPDSFGELDNDLAGKAGRGSSANATNFGTSTFAGLVAEEEEDEEEAVPPPARTPDGIPVRPVNTEELYDVQQQSDFFLSLGQHDQAIAVLREHIASNPGTSALAYLDLLRIYHSLDRREDYARLSEEFERAFNAAVPAFDEFNQTGKGLEHYRSALARIEAQWPAPGTLALIEELIFRKPGMHEDEPFDLAAYQELLLLYSVAKEVIDPDSTAPAPVTPQSFVDTFGHDQMPTAPAPIEPERPPEPIDAGPTLPPSLYGVIDETLDHETVLSPELPASAPADVPGRDSVHVQPDINLDLEDFDRTAFETMRAPIETPKPPPPPSADPHVIDFELFDPQTEAEIAPKPVKKR</sequence>
<keyword evidence="1" id="KW-0175">Coiled coil</keyword>
<name>A0ABP8HVE6_9BURK</name>
<proteinExistence type="predicted"/>
<feature type="compositionally biased region" description="Low complexity" evidence="2">
    <location>
        <begin position="127"/>
        <end position="139"/>
    </location>
</feature>
<feature type="coiled-coil region" evidence="1">
    <location>
        <begin position="267"/>
        <end position="294"/>
    </location>
</feature>
<accession>A0ABP8HVE6</accession>